<dbReference type="GO" id="GO:0006508">
    <property type="term" value="P:proteolysis"/>
    <property type="evidence" value="ECO:0007669"/>
    <property type="project" value="InterPro"/>
</dbReference>
<feature type="domain" description="Dipeptidylpeptidase IV N-terminal" evidence="7">
    <location>
        <begin position="300"/>
        <end position="690"/>
    </location>
</feature>
<dbReference type="OrthoDB" id="16520at2759"/>
<dbReference type="GO" id="GO:0008236">
    <property type="term" value="F:serine-type peptidase activity"/>
    <property type="evidence" value="ECO:0007669"/>
    <property type="project" value="UniProtKB-KW"/>
</dbReference>
<feature type="compositionally biased region" description="Basic and acidic residues" evidence="5">
    <location>
        <begin position="2509"/>
        <end position="2521"/>
    </location>
</feature>
<keyword evidence="10" id="KW-1185">Reference proteome</keyword>
<dbReference type="InterPro" id="IPR001375">
    <property type="entry name" value="Peptidase_S9_cat"/>
</dbReference>
<reference evidence="9" key="2">
    <citation type="journal article" date="2022" name="Microbiol. Resour. Announc.">
        <title>Whole-Genome Sequence of Entomortierella parvispora E1425, a Mucoromycotan Fungus Associated with Burkholderiaceae-Related Endosymbiotic Bacteria.</title>
        <authorList>
            <person name="Herlambang A."/>
            <person name="Guo Y."/>
            <person name="Takashima Y."/>
            <person name="Narisawa K."/>
            <person name="Ohta H."/>
            <person name="Nishizawa T."/>
        </authorList>
    </citation>
    <scope>NUCLEOTIDE SEQUENCE</scope>
    <source>
        <strain evidence="9">E1425</strain>
    </source>
</reference>
<dbReference type="Pfam" id="PF14661">
    <property type="entry name" value="HAUS6_N"/>
    <property type="match status" value="1"/>
</dbReference>
<feature type="compositionally biased region" description="Basic and acidic residues" evidence="5">
    <location>
        <begin position="2472"/>
        <end position="2497"/>
    </location>
</feature>
<feature type="region of interest" description="Disordered" evidence="5">
    <location>
        <begin position="809"/>
        <end position="871"/>
    </location>
</feature>
<dbReference type="Gene3D" id="3.40.50.1820">
    <property type="entry name" value="alpha/beta hydrolase"/>
    <property type="match status" value="1"/>
</dbReference>
<evidence type="ECO:0000259" key="7">
    <source>
        <dbReference type="Pfam" id="PF00930"/>
    </source>
</evidence>
<evidence type="ECO:0000256" key="4">
    <source>
        <dbReference type="SAM" id="Coils"/>
    </source>
</evidence>
<keyword evidence="2" id="KW-0031">Aminopeptidase</keyword>
<feature type="region of interest" description="Disordered" evidence="5">
    <location>
        <begin position="2244"/>
        <end position="2263"/>
    </location>
</feature>
<evidence type="ECO:0000259" key="6">
    <source>
        <dbReference type="Pfam" id="PF00326"/>
    </source>
</evidence>
<gene>
    <name evidence="9" type="ORF">EMPS_01346</name>
</gene>
<evidence type="ECO:0000256" key="3">
    <source>
        <dbReference type="ARBA" id="ARBA00022825"/>
    </source>
</evidence>
<dbReference type="PANTHER" id="PTHR11731">
    <property type="entry name" value="PROTEASE FAMILY S9B,C DIPEPTIDYL-PEPTIDASE IV-RELATED"/>
    <property type="match status" value="1"/>
</dbReference>
<name>A0A9P3H2Q0_9FUNG</name>
<dbReference type="InterPro" id="IPR028163">
    <property type="entry name" value="HAUS_6_N"/>
</dbReference>
<dbReference type="Pfam" id="PF00326">
    <property type="entry name" value="Peptidase_S9"/>
    <property type="match status" value="1"/>
</dbReference>
<protein>
    <submittedName>
        <fullName evidence="9">Uncharacterized protein</fullName>
    </submittedName>
</protein>
<keyword evidence="2" id="KW-0645">Protease</keyword>
<sequence length="2600" mass="287530">MASWDQTRSEVRSFRASVQPTVTTMRDFVFDTARDRIFFLANDLTRSSKSPMLFRVDLPRPFADSDLDSDSDLSLGDSQDQDSSDQDQDQDQDQDMGLVPFNPETYQFFAGPPPTPIQAIPGARESDPSRPSSSHPRAHAHIHDPSTTLDTRAATDQILAAAPVLPWIPVLTEEWLKLTNAIPGHSPTDRLSCYQFEPQANRLLFPYGSTVYTADVLEDGKVNPQPARPDLAMSGSSPGRSYSNIMQSALTASLNFVSVSGPLTSPRASLSNSTASNLDKGAGSIGARCDPKLGGRDLDLIAFTRDQDIWVMTTSGIETQLTFCSRNKKKSDISCGIAEFVMQEEFHRFTNYYWAPTQPRTSSASPLVASSPLPSCPGSPTVTSPSLLEALPLPAATRTAPPRASERILYLQVSEAMVDLVVIPRQGVHPEFEEYRYPHTGTPNAVSDLQIVDFVPKQHEEESPPEPVHKRLWGRASLYKLFPWLEYIVRFGWLPGGESAWVQILDRRQQRTAIVVVPLSCFMSVAEQAECSEQAEDELASRVKLIYEEQSEYWINVTDILHVFPTAPSSTTSDKESGTSIQFIVSSERTGFRHLYLVSYSPKSGSTVTPITSGSYQVVDKPITVDAERQLVYFIAKRDTVLETHLYVASYAKGAQPGNIRRLTQLGFSHQVTLDVEKDRFLTMYSSMDQSPACAVMHFRWSECRRPESWTFPSMEQQSPPRWCNCGCQFPKISSHAFMIREGIYNLSAKYIRRCPVVPPSNSGHTRTCSESAVNPTRADSGFGGFKTGSMSSISGFLASHLLSSSLLSSPKTNSQSSDSSLILSSSGGSGRKPSLKFAPPPNAYSPTQSNGSSSPFSSSPSSSASMPTTNATNHPVGEFFTFTSSDNVALHGCLYRPSNYVEGQKYPTLVSIYGGPRSQMVTNEYKLPKFLRVFLATRTGHAVVMIDGRGSNDRGLEFEGHLRNHMGQVEIRDQVEGLRYLAKPENGGLVDMDRVAITGWSYGGYLSLMALAQYPHVFKIAIAGAPVTQWELYNSAYTERYMGLLHENPEAYAKSNVLNWVEKLPDQDNRLLIAHGLIDENVHFKNTETLIADLVRFNKPHQVQLYPTERHGLRDARVNEHFETLMFFWLKNFLSSEDNTVAFAIDANCHCRKHMHGNTTMPMSTPPIASAVPPPPNYRASPENIRSVFFTNLLLLGVEEHSSRSTQDVNQEGVHPQHPEASQHLVIDSTCGYGAVPSRPLDLHKHVFAKGHQSTKALEFVFWFLLSKLDKTLARERFKDCWPIQDRHDAREFRNVVFKWLEDLRKEGCFAIGHNLLRPEESSNSGGGAIGGGGGLGIFLPTIRRSYLDDSIGERIEQLVLVLSTYVLSRGFKDEERHRQAESNGHPNKELDSYKTLCSLASQTPASGEKEEQLLRMIDDYVSKKTQQDQPAIDDYQRIRQEWSSNRAQLTSKSNMYSKELAALEADRRHFMNRQTLGVQRSALATADEMRTLDRKWIDHKSAAWEPILGHWERYLGGKDTSSIEQNGKGPRLDATSVRKEWSRSLQILGARVPNSNFKGAQSGMSAGSNQTRRLDRLRASRTCLENRLKESRRTVERLQREKNILNRPYYRLLPSVTGTDFKGVTSLSAISQMSLEDIQKEAEATSSILVSSLTSADNHAPPTPERLKTIRQLALGSVKEKRDSHGRINIGLLEKLGNKNEVYNILKTKRPVLTPHPQNFEKASTRKPSTSATLRPEGAKSMSMPKSSGFKFHGLKSTIRPPSNLSLQSPHTPLGPDGINSAVMTGAEPQLPITPKTMQPDLIGADIGGNKRTTQPYKDKKGIHIIEPERPLETVTSVFNDTEAKHSLLSAVVDTRDIPKKPANRSMALAFAEKGKDREGVQSGDNANEGLFSAKLKAAVSGTLDISKSPLKALTSPTPLSPLFSRSIFRPRLGLSKKRRQSFEPPAENTVPSLFAPPTLARQADQPSRKDIYNVFDDDDDMPAPATPSKRRRTDFKTAIADLKSFDKSVPLNDDNPFMVTALPPRPVSRAPRSPGLTLEDLRAPTPKASKVAGGSSTLNMPMMLMHTPQQKKLFQEEMSLLSKPLRPFPALSPPAGSAQDSDPFAASPGPSKRPTMSSSIFSRFRSGPAKYQGDSDSVNGVPVKSLSPACTPVKAFMMRSTSPKESPSKSATSEDPLRLVSAPSKSVSEKLLPAESTSTRAELIEASEQQQTDGSIQMPKKHLPILSPSITSSAETDIVFDPTASRNPWGRPPSWKPKSPRMIDMEKKLLEEKKRQMTSSVAGSVESPLENHKDLGSLKVSVYGRVDRPKSNSMSSASLSASSLSIASSRSDRSIQGRIAHGQIVTSTDEPPMEYHGPRETAEGLHSEEDEEDTREFSPPAVSPIKDTLGNFPNPVMAITAPSAIFKIPTRLMPLGLKAHPTMSVVSQEPERGLDPIGKAAAKGAGWELSESRRGNRHRDSNPPSAEDMEQRQQQEQQKQQELERQQEQQKRQIENAWILDQPMAHNDDFEDGRKGEDETILNFALQPIFGKGVQSNGPASSNTDQGGQPLDQGGQPLDRPQVDQDHFSMAGGLFDEDMPEGLDPDEALYDDTAQFS</sequence>
<feature type="compositionally biased region" description="Polar residues" evidence="5">
    <location>
        <begin position="2162"/>
        <end position="2176"/>
    </location>
</feature>
<feature type="compositionally biased region" description="Low complexity" evidence="5">
    <location>
        <begin position="809"/>
        <end position="827"/>
    </location>
</feature>
<feature type="region of interest" description="Disordered" evidence="5">
    <location>
        <begin position="65"/>
        <end position="146"/>
    </location>
</feature>
<dbReference type="Pfam" id="PF00930">
    <property type="entry name" value="DPPIV_N"/>
    <property type="match status" value="1"/>
</dbReference>
<dbReference type="PANTHER" id="PTHR11731:SF193">
    <property type="entry name" value="DIPEPTIDYL PEPTIDASE 9"/>
    <property type="match status" value="1"/>
</dbReference>
<feature type="compositionally biased region" description="Low complexity" evidence="5">
    <location>
        <begin position="2548"/>
        <end position="2562"/>
    </location>
</feature>
<feature type="domain" description="Peptidase S9 prolyl oligopeptidase catalytic" evidence="6">
    <location>
        <begin position="934"/>
        <end position="1135"/>
    </location>
</feature>
<feature type="compositionally biased region" description="Acidic residues" evidence="5">
    <location>
        <begin position="79"/>
        <end position="94"/>
    </location>
</feature>
<feature type="domain" description="HAUS augmin-like complex subunit 6 N-terminal" evidence="8">
    <location>
        <begin position="1254"/>
        <end position="1309"/>
    </location>
</feature>
<dbReference type="GO" id="GO:0008239">
    <property type="term" value="F:dipeptidyl-peptidase activity"/>
    <property type="evidence" value="ECO:0007669"/>
    <property type="project" value="TreeGrafter"/>
</dbReference>
<evidence type="ECO:0000313" key="10">
    <source>
        <dbReference type="Proteomes" id="UP000827284"/>
    </source>
</evidence>
<evidence type="ECO:0000313" key="9">
    <source>
        <dbReference type="EMBL" id="GJJ69000.1"/>
    </source>
</evidence>
<keyword evidence="4" id="KW-0175">Coiled coil</keyword>
<feature type="region of interest" description="Disordered" evidence="5">
    <location>
        <begin position="2276"/>
        <end position="2295"/>
    </location>
</feature>
<feature type="region of interest" description="Disordered" evidence="5">
    <location>
        <begin position="1964"/>
        <end position="1994"/>
    </location>
</feature>
<evidence type="ECO:0000259" key="8">
    <source>
        <dbReference type="Pfam" id="PF14661"/>
    </source>
</evidence>
<dbReference type="GO" id="GO:0004177">
    <property type="term" value="F:aminopeptidase activity"/>
    <property type="evidence" value="ECO:0007669"/>
    <property type="project" value="UniProtKB-KW"/>
</dbReference>
<feature type="compositionally biased region" description="Basic and acidic residues" evidence="5">
    <location>
        <begin position="2453"/>
        <end position="2464"/>
    </location>
</feature>
<feature type="region of interest" description="Disordered" evidence="5">
    <location>
        <begin position="2311"/>
        <end position="2387"/>
    </location>
</feature>
<feature type="compositionally biased region" description="Low complexity" evidence="5">
    <location>
        <begin position="2314"/>
        <end position="2332"/>
    </location>
</feature>
<evidence type="ECO:0000256" key="1">
    <source>
        <dbReference type="ARBA" id="ARBA00006150"/>
    </source>
</evidence>
<organism evidence="9 10">
    <name type="scientific">Entomortierella parvispora</name>
    <dbReference type="NCBI Taxonomy" id="205924"/>
    <lineage>
        <taxon>Eukaryota</taxon>
        <taxon>Fungi</taxon>
        <taxon>Fungi incertae sedis</taxon>
        <taxon>Mucoromycota</taxon>
        <taxon>Mortierellomycotina</taxon>
        <taxon>Mortierellomycetes</taxon>
        <taxon>Mortierellales</taxon>
        <taxon>Mortierellaceae</taxon>
        <taxon>Entomortierella</taxon>
    </lineage>
</organism>
<dbReference type="EMBL" id="BQFW01000002">
    <property type="protein sequence ID" value="GJJ69000.1"/>
    <property type="molecule type" value="Genomic_DNA"/>
</dbReference>
<dbReference type="InterPro" id="IPR050278">
    <property type="entry name" value="Serine_Prot_S9B/DPPIV"/>
</dbReference>
<feature type="region of interest" description="Disordered" evidence="5">
    <location>
        <begin position="1716"/>
        <end position="1750"/>
    </location>
</feature>
<feature type="region of interest" description="Disordered" evidence="5">
    <location>
        <begin position="2161"/>
        <end position="2200"/>
    </location>
</feature>
<dbReference type="Gene3D" id="2.140.10.30">
    <property type="entry name" value="Dipeptidylpeptidase IV, N-terminal domain"/>
    <property type="match status" value="1"/>
</dbReference>
<evidence type="ECO:0000256" key="2">
    <source>
        <dbReference type="ARBA" id="ARBA00022438"/>
    </source>
</evidence>
<keyword evidence="3" id="KW-0720">Serine protease</keyword>
<dbReference type="SUPFAM" id="SSF53474">
    <property type="entry name" value="alpha/beta-Hydrolases"/>
    <property type="match status" value="1"/>
</dbReference>
<feature type="region of interest" description="Disordered" evidence="5">
    <location>
        <begin position="2088"/>
        <end position="2122"/>
    </location>
</feature>
<evidence type="ECO:0000256" key="5">
    <source>
        <dbReference type="SAM" id="MobiDB-lite"/>
    </source>
</evidence>
<comment type="similarity">
    <text evidence="1">Belongs to the peptidase S9B family.</text>
</comment>
<dbReference type="InterPro" id="IPR002469">
    <property type="entry name" value="Peptidase_S9B_N"/>
</dbReference>
<dbReference type="Proteomes" id="UP000827284">
    <property type="component" value="Unassembled WGS sequence"/>
</dbReference>
<feature type="compositionally biased region" description="Acidic residues" evidence="5">
    <location>
        <begin position="2578"/>
        <end position="2593"/>
    </location>
</feature>
<feature type="compositionally biased region" description="Low complexity" evidence="5">
    <location>
        <begin position="846"/>
        <end position="868"/>
    </location>
</feature>
<proteinExistence type="inferred from homology"/>
<dbReference type="SUPFAM" id="SSF82171">
    <property type="entry name" value="DPP6 N-terminal domain-like"/>
    <property type="match status" value="1"/>
</dbReference>
<keyword evidence="2" id="KW-0378">Hydrolase</keyword>
<feature type="compositionally biased region" description="Basic and acidic residues" evidence="5">
    <location>
        <begin position="2359"/>
        <end position="2370"/>
    </location>
</feature>
<reference evidence="9" key="1">
    <citation type="submission" date="2021-11" db="EMBL/GenBank/DDBJ databases">
        <authorList>
            <person name="Herlambang A."/>
            <person name="Guo Y."/>
            <person name="Takashima Y."/>
            <person name="Nishizawa T."/>
        </authorList>
    </citation>
    <scope>NUCLEOTIDE SEQUENCE</scope>
    <source>
        <strain evidence="9">E1425</strain>
    </source>
</reference>
<feature type="compositionally biased region" description="Polar residues" evidence="5">
    <location>
        <begin position="2537"/>
        <end position="2547"/>
    </location>
</feature>
<feature type="coiled-coil region" evidence="4">
    <location>
        <begin position="1576"/>
        <end position="1603"/>
    </location>
</feature>
<comment type="caution">
    <text evidence="9">The sequence shown here is derived from an EMBL/GenBank/DDBJ whole genome shotgun (WGS) entry which is preliminary data.</text>
</comment>
<feature type="region of interest" description="Disordered" evidence="5">
    <location>
        <begin position="2023"/>
        <end position="2043"/>
    </location>
</feature>
<feature type="region of interest" description="Disordered" evidence="5">
    <location>
        <begin position="2427"/>
        <end position="2600"/>
    </location>
</feature>
<dbReference type="InterPro" id="IPR029058">
    <property type="entry name" value="AB_hydrolase_fold"/>
</dbReference>
<accession>A0A9P3H2Q0</accession>